<dbReference type="InterPro" id="IPR036259">
    <property type="entry name" value="MFS_trans_sf"/>
</dbReference>
<keyword evidence="8" id="KW-0813">Transport</keyword>
<protein>
    <recommendedName>
        <fullName evidence="8">Solute carrier organic anion transporter family member</fullName>
    </recommendedName>
</protein>
<feature type="transmembrane region" description="Helical" evidence="8">
    <location>
        <begin position="594"/>
        <end position="612"/>
    </location>
</feature>
<dbReference type="AlphaFoldDB" id="A0A7J7KS76"/>
<keyword evidence="6 8" id="KW-0472">Membrane</keyword>
<feature type="transmembrane region" description="Helical" evidence="8">
    <location>
        <begin position="352"/>
        <end position="373"/>
    </location>
</feature>
<dbReference type="PROSITE" id="PS51465">
    <property type="entry name" value="KAZAL_2"/>
    <property type="match status" value="1"/>
</dbReference>
<dbReference type="Proteomes" id="UP000593567">
    <property type="component" value="Unassembled WGS sequence"/>
</dbReference>
<feature type="transmembrane region" description="Helical" evidence="8">
    <location>
        <begin position="73"/>
        <end position="92"/>
    </location>
</feature>
<evidence type="ECO:0000256" key="4">
    <source>
        <dbReference type="ARBA" id="ARBA00022692"/>
    </source>
</evidence>
<keyword evidence="7" id="KW-1015">Disulfide bond</keyword>
<dbReference type="PANTHER" id="PTHR11388">
    <property type="entry name" value="ORGANIC ANION TRANSPORTER"/>
    <property type="match status" value="1"/>
</dbReference>
<dbReference type="EMBL" id="VXIV02000084">
    <property type="protein sequence ID" value="KAF6041056.1"/>
    <property type="molecule type" value="Genomic_DNA"/>
</dbReference>
<dbReference type="OrthoDB" id="5062115at2759"/>
<feature type="transmembrane region" description="Helical" evidence="8">
    <location>
        <begin position="284"/>
        <end position="306"/>
    </location>
</feature>
<evidence type="ECO:0000313" key="11">
    <source>
        <dbReference type="EMBL" id="KAF6041056.1"/>
    </source>
</evidence>
<dbReference type="PANTHER" id="PTHR11388:SF160">
    <property type="entry name" value="SOLUTE CARRIER ORGANIC ANION TRANSPORTER FAMILY MEMBER"/>
    <property type="match status" value="1"/>
</dbReference>
<dbReference type="SUPFAM" id="SSF103473">
    <property type="entry name" value="MFS general substrate transporter"/>
    <property type="match status" value="1"/>
</dbReference>
<dbReference type="Pfam" id="PF07648">
    <property type="entry name" value="Kazal_2"/>
    <property type="match status" value="1"/>
</dbReference>
<dbReference type="PROSITE" id="PS50850">
    <property type="entry name" value="MFS"/>
    <property type="match status" value="1"/>
</dbReference>
<reference evidence="11" key="1">
    <citation type="submission" date="2020-06" db="EMBL/GenBank/DDBJ databases">
        <title>Draft genome of Bugula neritina, a colonial animal packing powerful symbionts and potential medicines.</title>
        <authorList>
            <person name="Rayko M."/>
        </authorList>
    </citation>
    <scope>NUCLEOTIDE SEQUENCE [LARGE SCALE GENOMIC DNA]</scope>
    <source>
        <strain evidence="11">Kwan_BN1</strain>
    </source>
</reference>
<evidence type="ECO:0000256" key="7">
    <source>
        <dbReference type="ARBA" id="ARBA00023157"/>
    </source>
</evidence>
<dbReference type="SUPFAM" id="SSF100895">
    <property type="entry name" value="Kazal-type serine protease inhibitors"/>
    <property type="match status" value="1"/>
</dbReference>
<evidence type="ECO:0000256" key="8">
    <source>
        <dbReference type="RuleBase" id="RU362056"/>
    </source>
</evidence>
<feature type="domain" description="Kazal-like" evidence="10">
    <location>
        <begin position="470"/>
        <end position="525"/>
    </location>
</feature>
<feature type="transmembrane region" description="Helical" evidence="8">
    <location>
        <begin position="550"/>
        <end position="573"/>
    </location>
</feature>
<keyword evidence="5 8" id="KW-1133">Transmembrane helix</keyword>
<comment type="similarity">
    <text evidence="2 8">Belongs to the organo anion transporter (TC 2.A.60) family.</text>
</comment>
<accession>A0A7J7KS76</accession>
<proteinExistence type="inferred from homology"/>
<feature type="transmembrane region" description="Helical" evidence="8">
    <location>
        <begin position="237"/>
        <end position="264"/>
    </location>
</feature>
<evidence type="ECO:0000256" key="1">
    <source>
        <dbReference type="ARBA" id="ARBA00004651"/>
    </source>
</evidence>
<gene>
    <name evidence="11" type="ORF">EB796_000644</name>
</gene>
<evidence type="ECO:0000259" key="9">
    <source>
        <dbReference type="PROSITE" id="PS50850"/>
    </source>
</evidence>
<dbReference type="GO" id="GO:0016323">
    <property type="term" value="C:basolateral plasma membrane"/>
    <property type="evidence" value="ECO:0007669"/>
    <property type="project" value="TreeGrafter"/>
</dbReference>
<dbReference type="GO" id="GO:0006811">
    <property type="term" value="P:monoatomic ion transport"/>
    <property type="evidence" value="ECO:0007669"/>
    <property type="project" value="UniProtKB-KW"/>
</dbReference>
<feature type="domain" description="Major facilitator superfamily (MFS) profile" evidence="9">
    <location>
        <begin position="74"/>
        <end position="664"/>
    </location>
</feature>
<keyword evidence="12" id="KW-1185">Reference proteome</keyword>
<feature type="transmembrane region" description="Helical" evidence="8">
    <location>
        <begin position="199"/>
        <end position="225"/>
    </location>
</feature>
<dbReference type="InterPro" id="IPR002350">
    <property type="entry name" value="Kazal_dom"/>
</dbReference>
<evidence type="ECO:0000256" key="2">
    <source>
        <dbReference type="ARBA" id="ARBA00009657"/>
    </source>
</evidence>
<sequence>MFDCTCLYGRLYGIIICVFSHQVYKKMIGSPEHKGKADYYTKKEHELHGVDTLCGYSSSCKPGFLQRFATPKVYLVIISLCSIVQGFAVNGINNVNISSYERRYLLSSKQSGFVASFYDIAAGITVLFVGYFGGIGHQPRYLGAGVASLGLGCFVMSLTHFVTPGYAPLSATSLTCDLEGSSSGTSCDGSEDSSFLKNYFYLLLLGQALNGFGGTCLYSLGVTYLDQSVSAKMAPLYVGIMGSSSILGPAVGYILGGSLLNIYVDYPKSPPTGLTPNDPRWVGAWWLGFLISSIFSALLALVMFLFPKELPGTAAIRAAKVSEAHQNSNEDVVNSKGFGLTFRDMPRAAWYLIKNPTFICITLVGTVEISLAAGFSTFMPKYISNQFNQTAGWAAKLTGFMAVPGAAVGQFLGGYLCKRFELKVPDILKLTTTCSVIILLLSPIFWAKCVDADFAGVTIEYPGQSALQEVDLNSMCNSKCGCSTSTYEPVCADGIQYFSPCHAGCSLQPVETGDDTVYENCSCPAFDLQGNPLNSSTPVQAGTCLAGCGLLGVFIPVVFLLFFATFMIGAPLTMATLRVVPERQRAFAISLKWFLLRFFGSLPGPIIFGSMIDASCSLWDEECSVRGSCWIYSNFDMSMRLFIITIILKILSIGFNILGVVVYKPPEVDSEEQVILSMDVLAYPTKEIDVNPLGESTQHLFQDKMNSS</sequence>
<dbReference type="GO" id="GO:0015347">
    <property type="term" value="F:sodium-independent organic anion transmembrane transporter activity"/>
    <property type="evidence" value="ECO:0007669"/>
    <property type="project" value="TreeGrafter"/>
</dbReference>
<keyword evidence="4 8" id="KW-0812">Transmembrane</keyword>
<feature type="transmembrane region" description="Helical" evidence="8">
    <location>
        <begin position="112"/>
        <end position="134"/>
    </location>
</feature>
<keyword evidence="8" id="KW-0406">Ion transport</keyword>
<feature type="transmembrane region" description="Helical" evidence="8">
    <location>
        <begin position="427"/>
        <end position="446"/>
    </location>
</feature>
<feature type="transmembrane region" description="Helical" evidence="8">
    <location>
        <begin position="641"/>
        <end position="663"/>
    </location>
</feature>
<evidence type="ECO:0000256" key="3">
    <source>
        <dbReference type="ARBA" id="ARBA00022475"/>
    </source>
</evidence>
<feature type="transmembrane region" description="Helical" evidence="8">
    <location>
        <begin position="141"/>
        <end position="162"/>
    </location>
</feature>
<dbReference type="GO" id="GO:0043252">
    <property type="term" value="P:sodium-independent organic anion transport"/>
    <property type="evidence" value="ECO:0007669"/>
    <property type="project" value="TreeGrafter"/>
</dbReference>
<dbReference type="InterPro" id="IPR004156">
    <property type="entry name" value="OATP"/>
</dbReference>
<evidence type="ECO:0000256" key="6">
    <source>
        <dbReference type="ARBA" id="ARBA00023136"/>
    </source>
</evidence>
<comment type="subcellular location">
    <subcellularLocation>
        <location evidence="1 8">Cell membrane</location>
        <topology evidence="1 8">Multi-pass membrane protein</topology>
    </subcellularLocation>
</comment>
<evidence type="ECO:0000259" key="10">
    <source>
        <dbReference type="PROSITE" id="PS51465"/>
    </source>
</evidence>
<dbReference type="Pfam" id="PF03137">
    <property type="entry name" value="OATP"/>
    <property type="match status" value="1"/>
</dbReference>
<evidence type="ECO:0000313" key="12">
    <source>
        <dbReference type="Proteomes" id="UP000593567"/>
    </source>
</evidence>
<dbReference type="NCBIfam" id="TIGR00805">
    <property type="entry name" value="oat"/>
    <property type="match status" value="1"/>
</dbReference>
<organism evidence="11 12">
    <name type="scientific">Bugula neritina</name>
    <name type="common">Brown bryozoan</name>
    <name type="synonym">Sertularia neritina</name>
    <dbReference type="NCBI Taxonomy" id="10212"/>
    <lineage>
        <taxon>Eukaryota</taxon>
        <taxon>Metazoa</taxon>
        <taxon>Spiralia</taxon>
        <taxon>Lophotrochozoa</taxon>
        <taxon>Bryozoa</taxon>
        <taxon>Gymnolaemata</taxon>
        <taxon>Cheilostomatida</taxon>
        <taxon>Flustrina</taxon>
        <taxon>Buguloidea</taxon>
        <taxon>Bugulidae</taxon>
        <taxon>Bugula</taxon>
    </lineage>
</organism>
<name>A0A7J7KS76_BUGNE</name>
<dbReference type="Gene3D" id="1.20.1250.20">
    <property type="entry name" value="MFS general substrate transporter like domains"/>
    <property type="match status" value="1"/>
</dbReference>
<dbReference type="InterPro" id="IPR020846">
    <property type="entry name" value="MFS_dom"/>
</dbReference>
<comment type="caution">
    <text evidence="11">The sequence shown here is derived from an EMBL/GenBank/DDBJ whole genome shotgun (WGS) entry which is preliminary data.</text>
</comment>
<keyword evidence="3" id="KW-1003">Cell membrane</keyword>
<evidence type="ECO:0000256" key="5">
    <source>
        <dbReference type="ARBA" id="ARBA00022989"/>
    </source>
</evidence>
<feature type="transmembrane region" description="Helical" evidence="8">
    <location>
        <begin position="393"/>
        <end position="415"/>
    </location>
</feature>
<dbReference type="InterPro" id="IPR036058">
    <property type="entry name" value="Kazal_dom_sf"/>
</dbReference>